<feature type="region of interest" description="Disordered" evidence="1">
    <location>
        <begin position="97"/>
        <end position="129"/>
    </location>
</feature>
<feature type="compositionally biased region" description="Basic residues" evidence="1">
    <location>
        <begin position="281"/>
        <end position="297"/>
    </location>
</feature>
<keyword evidence="3" id="KW-1185">Reference proteome</keyword>
<name>M1NYR9_9CORY</name>
<proteinExistence type="predicted"/>
<dbReference type="HOGENOM" id="CLU_908249_0_0_11"/>
<dbReference type="AlphaFoldDB" id="M1NYR9"/>
<dbReference type="STRING" id="1121362.A605_08240"/>
<evidence type="ECO:0000256" key="1">
    <source>
        <dbReference type="SAM" id="MobiDB-lite"/>
    </source>
</evidence>
<evidence type="ECO:0000313" key="3">
    <source>
        <dbReference type="Proteomes" id="UP000011723"/>
    </source>
</evidence>
<sequence>MRGDGHRGPHDAGAVAQLGRDDRGVDGQVRDPALVVTGDAAAHDEGGGGEESLVLGEHLRNPLGPLLEAELLAVLRGRRGQPLRLLAVDNEVSELGVREQPALGEEGGADAGAEGEEDDRTLGGGGLAEGDLGQAGRVRVVEDTDLPVLAQVPVEQLVDIGADPGGVDIRRGQRHLLPDDRRQCDADRAVPLLLPEDLRDDLRDRVRGRRLRRRDLGALADELPVVEVHARPLDAGAADVDAEADIGHGGQCTKEHTRARDEWHGHNGWYGLHRAALHRRARFRRSARHRRRRRPPRRWAGERQAQ</sequence>
<evidence type="ECO:0000313" key="2">
    <source>
        <dbReference type="EMBL" id="AGF72650.1"/>
    </source>
</evidence>
<accession>M1NYR9</accession>
<dbReference type="Proteomes" id="UP000011723">
    <property type="component" value="Chromosome"/>
</dbReference>
<gene>
    <name evidence="2" type="ORF">A605_08240</name>
</gene>
<organism evidence="2 3">
    <name type="scientific">Corynebacterium halotolerans YIM 70093 = DSM 44683</name>
    <dbReference type="NCBI Taxonomy" id="1121362"/>
    <lineage>
        <taxon>Bacteria</taxon>
        <taxon>Bacillati</taxon>
        <taxon>Actinomycetota</taxon>
        <taxon>Actinomycetes</taxon>
        <taxon>Mycobacteriales</taxon>
        <taxon>Corynebacteriaceae</taxon>
        <taxon>Corynebacterium</taxon>
    </lineage>
</organism>
<feature type="region of interest" description="Disordered" evidence="1">
    <location>
        <begin position="1"/>
        <end position="27"/>
    </location>
</feature>
<reference evidence="2 3" key="1">
    <citation type="journal article" date="2012" name="Stand. Genomic Sci.">
        <title>Genome sequence of the halotolerant bacterium Corynebacterium halotolerans type strain YIM 70093(T) (= DSM 44683(T)).</title>
        <authorList>
            <person name="Ruckert C."/>
            <person name="Albersmeier A."/>
            <person name="Al-Dilaimi A."/>
            <person name="Niehaus K."/>
            <person name="Szczepanowski R."/>
            <person name="Kalinowski J."/>
        </authorList>
    </citation>
    <scope>NUCLEOTIDE SEQUENCE [LARGE SCALE GENOMIC DNA]</scope>
    <source>
        <strain evidence="2">YIM 70093</strain>
    </source>
</reference>
<protein>
    <submittedName>
        <fullName evidence="2">Acyl-CoA synthetase</fullName>
    </submittedName>
</protein>
<dbReference type="KEGG" id="chn:A605_08240"/>
<feature type="compositionally biased region" description="Basic and acidic residues" evidence="1">
    <location>
        <begin position="1"/>
        <end position="10"/>
    </location>
</feature>
<feature type="region of interest" description="Disordered" evidence="1">
    <location>
        <begin position="281"/>
        <end position="306"/>
    </location>
</feature>
<dbReference type="EMBL" id="CP003697">
    <property type="protein sequence ID" value="AGF72650.1"/>
    <property type="molecule type" value="Genomic_DNA"/>
</dbReference>
<dbReference type="eggNOG" id="ENOG502ZKEJ">
    <property type="taxonomic scope" value="Bacteria"/>
</dbReference>